<proteinExistence type="predicted"/>
<protein>
    <submittedName>
        <fullName evidence="1">Uncharacterized protein</fullName>
    </submittedName>
</protein>
<evidence type="ECO:0000313" key="2">
    <source>
        <dbReference type="Proteomes" id="UP000422108"/>
    </source>
</evidence>
<keyword evidence="2" id="KW-1185">Reference proteome</keyword>
<dbReference type="EMBL" id="AP021879">
    <property type="protein sequence ID" value="BBO90404.1"/>
    <property type="molecule type" value="Genomic_DNA"/>
</dbReference>
<organism evidence="1 2">
    <name type="scientific">Desulfosarcina ovata subsp. ovata</name>
    <dbReference type="NCBI Taxonomy" id="2752305"/>
    <lineage>
        <taxon>Bacteria</taxon>
        <taxon>Pseudomonadati</taxon>
        <taxon>Thermodesulfobacteriota</taxon>
        <taxon>Desulfobacteria</taxon>
        <taxon>Desulfobacterales</taxon>
        <taxon>Desulfosarcinaceae</taxon>
        <taxon>Desulfosarcina</taxon>
    </lineage>
</organism>
<evidence type="ECO:0000313" key="1">
    <source>
        <dbReference type="EMBL" id="BBO90404.1"/>
    </source>
</evidence>
<name>A0A5K8AEJ2_9BACT</name>
<dbReference type="Proteomes" id="UP000422108">
    <property type="component" value="Chromosome"/>
</dbReference>
<accession>A0A5K8AEJ2</accession>
<sequence>MLITSGYPLSMQVDPVAGQIILDALVRHGLTVEVGVSVTAFEGNGRGAIGSYRGRSSDFRITILDQSTKKLLCHEKPA</sequence>
<gene>
    <name evidence="1" type="ORF">DSCOOX_35840</name>
</gene>
<reference evidence="1 2" key="1">
    <citation type="submission" date="2019-11" db="EMBL/GenBank/DDBJ databases">
        <title>Comparative genomics of hydrocarbon-degrading Desulfosarcina strains.</title>
        <authorList>
            <person name="Watanabe M."/>
            <person name="Kojima H."/>
            <person name="Fukui M."/>
        </authorList>
    </citation>
    <scope>NUCLEOTIDE SEQUENCE [LARGE SCALE GENOMIC DNA]</scope>
    <source>
        <strain evidence="2">oXyS1</strain>
    </source>
</reference>
<dbReference type="AlphaFoldDB" id="A0A5K8AEJ2"/>